<dbReference type="Proteomes" id="UP000784919">
    <property type="component" value="Unassembled WGS sequence"/>
</dbReference>
<dbReference type="EMBL" id="SRPS01000134">
    <property type="protein sequence ID" value="KAG5966513.1"/>
    <property type="molecule type" value="Genomic_DNA"/>
</dbReference>
<sequence length="168" mass="19106">MLCGILITQWRDHFGHQTLVESIRSFNNKNVQEDDKPPVENLLPRGFISTNATDENSLKIYFIHESQERTFNSDILVLQEFAAAWSSGERVTPNETCWAAGFARACIHVYSENEDETPGYQGWRRVSKTNNYFKELKITDDLAKAKCHDLASYIDAEEISETPGPSGM</sequence>
<proteinExistence type="predicted"/>
<gene>
    <name evidence="1" type="ORF">E4U56_001266</name>
</gene>
<evidence type="ECO:0000313" key="2">
    <source>
        <dbReference type="Proteomes" id="UP000784919"/>
    </source>
</evidence>
<dbReference type="AlphaFoldDB" id="A0A9P7MSS6"/>
<name>A0A9P7MSS6_9HYPO</name>
<organism evidence="1 2">
    <name type="scientific">Claviceps arundinis</name>
    <dbReference type="NCBI Taxonomy" id="1623583"/>
    <lineage>
        <taxon>Eukaryota</taxon>
        <taxon>Fungi</taxon>
        <taxon>Dikarya</taxon>
        <taxon>Ascomycota</taxon>
        <taxon>Pezizomycotina</taxon>
        <taxon>Sordariomycetes</taxon>
        <taxon>Hypocreomycetidae</taxon>
        <taxon>Hypocreales</taxon>
        <taxon>Clavicipitaceae</taxon>
        <taxon>Claviceps</taxon>
    </lineage>
</organism>
<protein>
    <submittedName>
        <fullName evidence="1">Uncharacterized protein</fullName>
    </submittedName>
</protein>
<dbReference type="OrthoDB" id="10455010at2759"/>
<accession>A0A9P7MSS6</accession>
<evidence type="ECO:0000313" key="1">
    <source>
        <dbReference type="EMBL" id="KAG5966513.1"/>
    </source>
</evidence>
<reference evidence="1" key="1">
    <citation type="journal article" date="2020" name="bioRxiv">
        <title>Whole genome comparisons of ergot fungi reveals the divergence and evolution of species within the genus Claviceps are the result of varying mechanisms driving genome evolution and host range expansion.</title>
        <authorList>
            <person name="Wyka S.A."/>
            <person name="Mondo S.J."/>
            <person name="Liu M."/>
            <person name="Dettman J."/>
            <person name="Nalam V."/>
            <person name="Broders K.D."/>
        </authorList>
    </citation>
    <scope>NUCLEOTIDE SEQUENCE</scope>
    <source>
        <strain evidence="1">CCC 1102</strain>
    </source>
</reference>
<comment type="caution">
    <text evidence="1">The sequence shown here is derived from an EMBL/GenBank/DDBJ whole genome shotgun (WGS) entry which is preliminary data.</text>
</comment>